<feature type="domain" description="Tyrosine specific protein phosphatases" evidence="9">
    <location>
        <begin position="144"/>
        <end position="215"/>
    </location>
</feature>
<dbReference type="RefSeq" id="XP_034248996.1">
    <property type="nucleotide sequence ID" value="XM_034393105.1"/>
</dbReference>
<dbReference type="Proteomes" id="UP000515158">
    <property type="component" value="Unplaced"/>
</dbReference>
<dbReference type="EC" id="3.1.3.16" evidence="2"/>
<evidence type="ECO:0000313" key="10">
    <source>
        <dbReference type="Proteomes" id="UP000515158"/>
    </source>
</evidence>
<comment type="similarity">
    <text evidence="1">Belongs to the protein-tyrosine phosphatase family. Non-receptor class dual specificity subfamily.</text>
</comment>
<dbReference type="PROSITE" id="PS00383">
    <property type="entry name" value="TYR_PHOSPHATASE_1"/>
    <property type="match status" value="1"/>
</dbReference>
<dbReference type="PROSITE" id="PS50054">
    <property type="entry name" value="TYR_PHOSPHATASE_DUAL"/>
    <property type="match status" value="1"/>
</dbReference>
<dbReference type="GO" id="GO:0033549">
    <property type="term" value="F:MAP kinase phosphatase activity"/>
    <property type="evidence" value="ECO:0007669"/>
    <property type="project" value="TreeGrafter"/>
</dbReference>
<feature type="domain" description="Tyrosine-protein phosphatase" evidence="8">
    <location>
        <begin position="73"/>
        <end position="236"/>
    </location>
</feature>
<dbReference type="SUPFAM" id="SSF52799">
    <property type="entry name" value="(Phosphotyrosine protein) phosphatases II"/>
    <property type="match status" value="1"/>
</dbReference>
<dbReference type="GeneID" id="117649920"/>
<keyword evidence="10" id="KW-1185">Reference proteome</keyword>
<accession>A0A6P8ZVR4</accession>
<dbReference type="AlphaFoldDB" id="A0A6P8ZVR4"/>
<dbReference type="PROSITE" id="PS50056">
    <property type="entry name" value="TYR_PHOSPHATASE_2"/>
    <property type="match status" value="1"/>
</dbReference>
<evidence type="ECO:0000256" key="1">
    <source>
        <dbReference type="ARBA" id="ARBA00008601"/>
    </source>
</evidence>
<comment type="catalytic activity">
    <reaction evidence="6">
        <text>O-phospho-L-threonyl-[protein] + H2O = L-threonyl-[protein] + phosphate</text>
        <dbReference type="Rhea" id="RHEA:47004"/>
        <dbReference type="Rhea" id="RHEA-COMP:11060"/>
        <dbReference type="Rhea" id="RHEA-COMP:11605"/>
        <dbReference type="ChEBI" id="CHEBI:15377"/>
        <dbReference type="ChEBI" id="CHEBI:30013"/>
        <dbReference type="ChEBI" id="CHEBI:43474"/>
        <dbReference type="ChEBI" id="CHEBI:61977"/>
        <dbReference type="EC" id="3.1.3.16"/>
    </reaction>
</comment>
<dbReference type="Pfam" id="PF00782">
    <property type="entry name" value="DSPc"/>
    <property type="match status" value="1"/>
</dbReference>
<evidence type="ECO:0000256" key="6">
    <source>
        <dbReference type="ARBA" id="ARBA00048336"/>
    </source>
</evidence>
<evidence type="ECO:0000313" key="11">
    <source>
        <dbReference type="RefSeq" id="XP_034248996.1"/>
    </source>
</evidence>
<evidence type="ECO:0000259" key="9">
    <source>
        <dbReference type="PROSITE" id="PS50056"/>
    </source>
</evidence>
<comment type="catalytic activity">
    <reaction evidence="5">
        <text>O-phospho-L-seryl-[protein] + H2O = L-seryl-[protein] + phosphate</text>
        <dbReference type="Rhea" id="RHEA:20629"/>
        <dbReference type="Rhea" id="RHEA-COMP:9863"/>
        <dbReference type="Rhea" id="RHEA-COMP:11604"/>
        <dbReference type="ChEBI" id="CHEBI:15377"/>
        <dbReference type="ChEBI" id="CHEBI:29999"/>
        <dbReference type="ChEBI" id="CHEBI:43474"/>
        <dbReference type="ChEBI" id="CHEBI:83421"/>
        <dbReference type="EC" id="3.1.3.16"/>
    </reaction>
</comment>
<dbReference type="PRINTS" id="PR01908">
    <property type="entry name" value="ADSPHPHTASE"/>
</dbReference>
<feature type="active site" description="Phosphocysteine intermediate" evidence="7">
    <location>
        <position position="181"/>
    </location>
</feature>
<dbReference type="PRINTS" id="PR01909">
    <property type="entry name" value="ADSPHPHTASEA"/>
</dbReference>
<dbReference type="InterPro" id="IPR000387">
    <property type="entry name" value="Tyr_Pase_dom"/>
</dbReference>
<keyword evidence="3" id="KW-0378">Hydrolase</keyword>
<dbReference type="GO" id="GO:0043409">
    <property type="term" value="P:negative regulation of MAPK cascade"/>
    <property type="evidence" value="ECO:0007669"/>
    <property type="project" value="TreeGrafter"/>
</dbReference>
<proteinExistence type="inferred from homology"/>
<dbReference type="InterPro" id="IPR000340">
    <property type="entry name" value="Dual-sp_phosphatase_cat-dom"/>
</dbReference>
<dbReference type="InterPro" id="IPR020422">
    <property type="entry name" value="TYR_PHOSPHATASE_DUAL_dom"/>
</dbReference>
<evidence type="ECO:0000256" key="7">
    <source>
        <dbReference type="PIRSR" id="PIRSR620405-1"/>
    </source>
</evidence>
<dbReference type="InterPro" id="IPR020405">
    <property type="entry name" value="Atypical_DUSP_subfamA"/>
</dbReference>
<dbReference type="InterPro" id="IPR016130">
    <property type="entry name" value="Tyr_Pase_AS"/>
</dbReference>
<evidence type="ECO:0000256" key="3">
    <source>
        <dbReference type="ARBA" id="ARBA00022801"/>
    </source>
</evidence>
<dbReference type="PANTHER" id="PTHR45682">
    <property type="entry name" value="AGAP008228-PA"/>
    <property type="match status" value="1"/>
</dbReference>
<evidence type="ECO:0000256" key="2">
    <source>
        <dbReference type="ARBA" id="ARBA00013081"/>
    </source>
</evidence>
<dbReference type="OrthoDB" id="253091at2759"/>
<evidence type="ECO:0000259" key="8">
    <source>
        <dbReference type="PROSITE" id="PS50054"/>
    </source>
</evidence>
<dbReference type="SMART" id="SM00195">
    <property type="entry name" value="DSPc"/>
    <property type="match status" value="1"/>
</dbReference>
<dbReference type="PANTHER" id="PTHR45682:SF5">
    <property type="entry name" value="DUAL SPECIFICITY PROTEIN PHOSPHATASE"/>
    <property type="match status" value="1"/>
</dbReference>
<dbReference type="KEGG" id="tpal:117649920"/>
<sequence>MAVQENEVYYSVIDLRVRLRFVTGVSNPLSFHHQVSKEQLKRIIRASKPHFKALPTYEGTSLGLFGRVALGLDCDEMYPNLFVGDMSTALCKPYLRKLGITHVFNAAEGNFEGMVNSNGAYYNDIGVQYMGIPLVDHSSSSLCQYFLTSAQFIDDAIRGAGKEMHLLFTAFIYTGKVLVHCVNGYSRSPAITVAYLAIKVNMPVPMALKLCCAARKICPNDGFLNQLAILGNTLSNC</sequence>
<dbReference type="GO" id="GO:0004722">
    <property type="term" value="F:protein serine/threonine phosphatase activity"/>
    <property type="evidence" value="ECO:0007669"/>
    <property type="project" value="UniProtKB-EC"/>
</dbReference>
<dbReference type="InterPro" id="IPR029021">
    <property type="entry name" value="Prot-tyrosine_phosphatase-like"/>
</dbReference>
<dbReference type="InParanoid" id="A0A6P8ZVR4"/>
<dbReference type="Gene3D" id="3.90.190.10">
    <property type="entry name" value="Protein tyrosine phosphatase superfamily"/>
    <property type="match status" value="1"/>
</dbReference>
<evidence type="ECO:0000256" key="5">
    <source>
        <dbReference type="ARBA" id="ARBA00047761"/>
    </source>
</evidence>
<organism evidence="11">
    <name type="scientific">Thrips palmi</name>
    <name type="common">Melon thrips</name>
    <dbReference type="NCBI Taxonomy" id="161013"/>
    <lineage>
        <taxon>Eukaryota</taxon>
        <taxon>Metazoa</taxon>
        <taxon>Ecdysozoa</taxon>
        <taxon>Arthropoda</taxon>
        <taxon>Hexapoda</taxon>
        <taxon>Insecta</taxon>
        <taxon>Pterygota</taxon>
        <taxon>Neoptera</taxon>
        <taxon>Paraneoptera</taxon>
        <taxon>Thysanoptera</taxon>
        <taxon>Terebrantia</taxon>
        <taxon>Thripoidea</taxon>
        <taxon>Thripidae</taxon>
        <taxon>Thrips</taxon>
    </lineage>
</organism>
<reference evidence="11" key="1">
    <citation type="submission" date="2025-08" db="UniProtKB">
        <authorList>
            <consortium name="RefSeq"/>
        </authorList>
    </citation>
    <scope>IDENTIFICATION</scope>
    <source>
        <tissue evidence="11">Total insect</tissue>
    </source>
</reference>
<gene>
    <name evidence="11" type="primary">LOC117649920</name>
</gene>
<protein>
    <recommendedName>
        <fullName evidence="2">protein-serine/threonine phosphatase</fullName>
        <ecNumber evidence="2">3.1.3.16</ecNumber>
    </recommendedName>
</protein>
<dbReference type="GO" id="GO:0008138">
    <property type="term" value="F:protein tyrosine/serine/threonine phosphatase activity"/>
    <property type="evidence" value="ECO:0007669"/>
    <property type="project" value="InterPro"/>
</dbReference>
<evidence type="ECO:0000256" key="4">
    <source>
        <dbReference type="ARBA" id="ARBA00022912"/>
    </source>
</evidence>
<keyword evidence="4" id="KW-0904">Protein phosphatase</keyword>
<dbReference type="GO" id="GO:0005737">
    <property type="term" value="C:cytoplasm"/>
    <property type="evidence" value="ECO:0007669"/>
    <property type="project" value="TreeGrafter"/>
</dbReference>
<name>A0A6P8ZVR4_THRPL</name>